<gene>
    <name evidence="3 8" type="primary">nuoC</name>
    <name evidence="8" type="ORF">MAMT_00445</name>
</gene>
<comment type="subunit">
    <text evidence="3">NDH-1 is composed of 14 different subunits. Subunits NuoB, C, D, E, F, and G constitute the peripheral sector of the complex.</text>
</comment>
<keyword evidence="3 4" id="KW-0520">NAD</keyword>
<keyword evidence="3" id="KW-0830">Ubiquinone</keyword>
<evidence type="ECO:0000256" key="1">
    <source>
        <dbReference type="ARBA" id="ARBA00007569"/>
    </source>
</evidence>
<comment type="subcellular location">
    <subcellularLocation>
        <location evidence="3">Cell membrane</location>
        <topology evidence="3">Peripheral membrane protein</topology>
        <orientation evidence="3">Cytoplasmic side</orientation>
    </subcellularLocation>
</comment>
<dbReference type="GO" id="GO:0050136">
    <property type="term" value="F:NADH dehydrogenase (quinone) (non-electrogenic) activity"/>
    <property type="evidence" value="ECO:0007669"/>
    <property type="project" value="UniProtKB-UniRule"/>
</dbReference>
<name>A0A5E6M6W0_9BACT</name>
<keyword evidence="2 3" id="KW-0813">Transport</keyword>
<feature type="region of interest" description="Disordered" evidence="6">
    <location>
        <begin position="149"/>
        <end position="195"/>
    </location>
</feature>
<dbReference type="RefSeq" id="WP_142659304.1">
    <property type="nucleotide sequence ID" value="NZ_CABFVA020000014.1"/>
</dbReference>
<dbReference type="Gene3D" id="3.30.460.80">
    <property type="entry name" value="NADH:ubiquinone oxidoreductase, 30kDa subunit"/>
    <property type="match status" value="1"/>
</dbReference>
<dbReference type="InterPro" id="IPR001268">
    <property type="entry name" value="NADH_UbQ_OxRdtase_30kDa_su"/>
</dbReference>
<proteinExistence type="inferred from homology"/>
<dbReference type="PANTHER" id="PTHR10884:SF14">
    <property type="entry name" value="NADH DEHYDROGENASE [UBIQUINONE] IRON-SULFUR PROTEIN 3, MITOCHONDRIAL"/>
    <property type="match status" value="1"/>
</dbReference>
<evidence type="ECO:0000313" key="9">
    <source>
        <dbReference type="Proteomes" id="UP000334923"/>
    </source>
</evidence>
<keyword evidence="3 5" id="KW-0874">Quinone</keyword>
<comment type="catalytic activity">
    <reaction evidence="3 5">
        <text>a quinone + NADH + 5 H(+)(in) = a quinol + NAD(+) + 4 H(+)(out)</text>
        <dbReference type="Rhea" id="RHEA:57888"/>
        <dbReference type="ChEBI" id="CHEBI:15378"/>
        <dbReference type="ChEBI" id="CHEBI:24646"/>
        <dbReference type="ChEBI" id="CHEBI:57540"/>
        <dbReference type="ChEBI" id="CHEBI:57945"/>
        <dbReference type="ChEBI" id="CHEBI:132124"/>
    </reaction>
</comment>
<keyword evidence="3" id="KW-0472">Membrane</keyword>
<comment type="function">
    <text evidence="3">NDH-1 shuttles electrons from NADH, via FMN and iron-sulfur (Fe-S) centers, to quinones in the respiratory chain. The immediate electron acceptor for the enzyme in this species is believed to be ubiquinone. Couples the redox reaction to proton translocation (for every two electrons transferred, four hydrogen ions are translocated across the cytoplasmic membrane), and thus conserves the redox energy in a proton gradient.</text>
</comment>
<evidence type="ECO:0000256" key="2">
    <source>
        <dbReference type="ARBA" id="ARBA00022448"/>
    </source>
</evidence>
<dbReference type="Proteomes" id="UP000334923">
    <property type="component" value="Unassembled WGS sequence"/>
</dbReference>
<dbReference type="PROSITE" id="PS00542">
    <property type="entry name" value="COMPLEX1_30K"/>
    <property type="match status" value="1"/>
</dbReference>
<dbReference type="Pfam" id="PF00329">
    <property type="entry name" value="Complex1_30kDa"/>
    <property type="match status" value="1"/>
</dbReference>
<accession>A0A5E6M6W0</accession>
<organism evidence="8 9">
    <name type="scientific">Methylacidimicrobium tartarophylax</name>
    <dbReference type="NCBI Taxonomy" id="1041768"/>
    <lineage>
        <taxon>Bacteria</taxon>
        <taxon>Pseudomonadati</taxon>
        <taxon>Verrucomicrobiota</taxon>
        <taxon>Methylacidimicrobium</taxon>
    </lineage>
</organism>
<reference evidence="8 9" key="1">
    <citation type="submission" date="2019-09" db="EMBL/GenBank/DDBJ databases">
        <authorList>
            <person name="Cremers G."/>
        </authorList>
    </citation>
    <scope>NUCLEOTIDE SEQUENCE [LARGE SCALE GENOMIC DNA]</scope>
    <source>
        <strain evidence="8">4A</strain>
    </source>
</reference>
<dbReference type="InterPro" id="IPR037232">
    <property type="entry name" value="NADH_quin_OxRdtase_su_C/D-like"/>
</dbReference>
<dbReference type="EC" id="7.1.1.-" evidence="3"/>
<protein>
    <recommendedName>
        <fullName evidence="3">NADH-quinone oxidoreductase subunit C</fullName>
        <ecNumber evidence="3">7.1.1.-</ecNumber>
    </recommendedName>
    <alternativeName>
        <fullName evidence="3">NADH dehydrogenase I subunit C</fullName>
    </alternativeName>
    <alternativeName>
        <fullName evidence="3">NDH-1 subunit C</fullName>
    </alternativeName>
</protein>
<evidence type="ECO:0000256" key="3">
    <source>
        <dbReference type="HAMAP-Rule" id="MF_01357"/>
    </source>
</evidence>
<evidence type="ECO:0000313" key="8">
    <source>
        <dbReference type="EMBL" id="VVM05071.1"/>
    </source>
</evidence>
<dbReference type="GO" id="GO:0048038">
    <property type="term" value="F:quinone binding"/>
    <property type="evidence" value="ECO:0007669"/>
    <property type="project" value="UniProtKB-KW"/>
</dbReference>
<dbReference type="AlphaFoldDB" id="A0A5E6M6W0"/>
<evidence type="ECO:0000256" key="4">
    <source>
        <dbReference type="RuleBase" id="RU003456"/>
    </source>
</evidence>
<keyword evidence="3" id="KW-1003">Cell membrane</keyword>
<evidence type="ECO:0000256" key="5">
    <source>
        <dbReference type="RuleBase" id="RU003582"/>
    </source>
</evidence>
<dbReference type="PANTHER" id="PTHR10884">
    <property type="entry name" value="NADH DEHYDROGENASE UBIQUINONE IRON-SULFUR PROTEIN 3"/>
    <property type="match status" value="1"/>
</dbReference>
<keyword evidence="3 4" id="KW-1278">Translocase</keyword>
<evidence type="ECO:0000259" key="7">
    <source>
        <dbReference type="Pfam" id="PF00329"/>
    </source>
</evidence>
<dbReference type="SUPFAM" id="SSF143243">
    <property type="entry name" value="Nqo5-like"/>
    <property type="match status" value="1"/>
</dbReference>
<dbReference type="EMBL" id="CABFVA020000014">
    <property type="protein sequence ID" value="VVM05071.1"/>
    <property type="molecule type" value="Genomic_DNA"/>
</dbReference>
<feature type="domain" description="NADH:ubiquinone oxidoreductase 30kDa subunit" evidence="7">
    <location>
        <begin position="31"/>
        <end position="149"/>
    </location>
</feature>
<feature type="compositionally biased region" description="Basic and acidic residues" evidence="6">
    <location>
        <begin position="176"/>
        <end position="195"/>
    </location>
</feature>
<dbReference type="GO" id="GO:0008137">
    <property type="term" value="F:NADH dehydrogenase (ubiquinone) activity"/>
    <property type="evidence" value="ECO:0007669"/>
    <property type="project" value="InterPro"/>
</dbReference>
<comment type="similarity">
    <text evidence="1 3 4">Belongs to the complex I 30 kDa subunit family.</text>
</comment>
<evidence type="ECO:0000256" key="6">
    <source>
        <dbReference type="SAM" id="MobiDB-lite"/>
    </source>
</evidence>
<dbReference type="HAMAP" id="MF_01357">
    <property type="entry name" value="NDH1_NuoC"/>
    <property type="match status" value="1"/>
</dbReference>
<keyword evidence="9" id="KW-1185">Reference proteome</keyword>
<dbReference type="GO" id="GO:0005886">
    <property type="term" value="C:plasma membrane"/>
    <property type="evidence" value="ECO:0007669"/>
    <property type="project" value="UniProtKB-SubCell"/>
</dbReference>
<dbReference type="InterPro" id="IPR010218">
    <property type="entry name" value="NADH_DH_suC"/>
</dbReference>
<dbReference type="OrthoDB" id="9803286at2"/>
<dbReference type="InterPro" id="IPR020396">
    <property type="entry name" value="NADH_UbQ_OxRdtase_CS"/>
</dbReference>
<sequence>MTNAEAVERLRASLGERFQGVDEFRGETTVRIDLAAVEETAKLLKEMGYRTLVDLTAIDHWGEEARFEMVYHFFSPDSGMLLRLKGRVEGEEPLVPSLAAVFATANWQEREAFDMMGIRFAGHPDLRRILMWEEYPFYPLRKDFPLEGKASDAGGEAFSRPAPMDGGPYVTQPAKESGRREPHAHPADALQEENR</sequence>